<dbReference type="InterPro" id="IPR008920">
    <property type="entry name" value="TF_FadR/GntR_C"/>
</dbReference>
<dbReference type="InterPro" id="IPR036390">
    <property type="entry name" value="WH_DNA-bd_sf"/>
</dbReference>
<dbReference type="InterPro" id="IPR036388">
    <property type="entry name" value="WH-like_DNA-bd_sf"/>
</dbReference>
<keyword evidence="3" id="KW-0804">Transcription</keyword>
<dbReference type="Proteomes" id="UP000006056">
    <property type="component" value="Chromosome"/>
</dbReference>
<dbReference type="GO" id="GO:0003700">
    <property type="term" value="F:DNA-binding transcription factor activity"/>
    <property type="evidence" value="ECO:0007669"/>
    <property type="project" value="InterPro"/>
</dbReference>
<keyword evidence="7" id="KW-1185">Reference proteome</keyword>
<evidence type="ECO:0000256" key="4">
    <source>
        <dbReference type="SAM" id="MobiDB-lite"/>
    </source>
</evidence>
<evidence type="ECO:0000313" key="6">
    <source>
        <dbReference type="EMBL" id="AFL89189.1"/>
    </source>
</evidence>
<protein>
    <submittedName>
        <fullName evidence="6">Transcriptional regulator</fullName>
    </submittedName>
</protein>
<feature type="compositionally biased region" description="Basic residues" evidence="4">
    <location>
        <begin position="248"/>
        <end position="271"/>
    </location>
</feature>
<dbReference type="HOGENOM" id="CLU_017584_5_5_0"/>
<feature type="domain" description="HTH gntR-type" evidence="5">
    <location>
        <begin position="11"/>
        <end position="78"/>
    </location>
</feature>
<dbReference type="InterPro" id="IPR000524">
    <property type="entry name" value="Tscrpt_reg_HTH_GntR"/>
</dbReference>
<name>I3ZIX1_TERRK</name>
<dbReference type="eggNOG" id="COG1802">
    <property type="taxonomic scope" value="Bacteria"/>
</dbReference>
<sequence>MTVTTHVPFGASLSHEAYLQIREKILRGQIPMGGVLSRRQLAEELGMSFLPVTEAVQRLESEGLVESKPRVGTRVRIPTPNDIRDRYIIREALETQSARLFCERASQLERRGLQDMAHRLDEEAGRVSSDPSAQYAFQSFHLQFHMQIAHWAGSTLLCEMLEKNQLLVFNWLFDINAESSLPAGRHTELAAVLTGDDPDAASLAMGNHIRWGMSEIQEAIARRFSVSLPPIGRMARETSAPQRAVVVKPKKQSAKKAAKKAAKKSTKRKSA</sequence>
<dbReference type="SMART" id="SM00345">
    <property type="entry name" value="HTH_GNTR"/>
    <property type="match status" value="1"/>
</dbReference>
<dbReference type="SMART" id="SM00895">
    <property type="entry name" value="FCD"/>
    <property type="match status" value="1"/>
</dbReference>
<evidence type="ECO:0000256" key="1">
    <source>
        <dbReference type="ARBA" id="ARBA00023015"/>
    </source>
</evidence>
<dbReference type="STRING" id="926566.Terro_2954"/>
<dbReference type="PANTHER" id="PTHR43537:SF24">
    <property type="entry name" value="GLUCONATE OPERON TRANSCRIPTIONAL REPRESSOR"/>
    <property type="match status" value="1"/>
</dbReference>
<dbReference type="Gene3D" id="1.10.10.10">
    <property type="entry name" value="Winged helix-like DNA-binding domain superfamily/Winged helix DNA-binding domain"/>
    <property type="match status" value="1"/>
</dbReference>
<reference evidence="6 7" key="1">
    <citation type="submission" date="2012-06" db="EMBL/GenBank/DDBJ databases">
        <title>Complete genome of Terriglobus roseus DSM 18391.</title>
        <authorList>
            <consortium name="US DOE Joint Genome Institute (JGI-PGF)"/>
            <person name="Lucas S."/>
            <person name="Copeland A."/>
            <person name="Lapidus A."/>
            <person name="Glavina del Rio T."/>
            <person name="Dalin E."/>
            <person name="Tice H."/>
            <person name="Bruce D."/>
            <person name="Goodwin L."/>
            <person name="Pitluck S."/>
            <person name="Peters L."/>
            <person name="Mikhailova N."/>
            <person name="Munk A.C.C."/>
            <person name="Kyrpides N."/>
            <person name="Mavromatis K."/>
            <person name="Ivanova N."/>
            <person name="Brettin T."/>
            <person name="Detter J.C."/>
            <person name="Han C."/>
            <person name="Larimer F."/>
            <person name="Land M."/>
            <person name="Hauser L."/>
            <person name="Markowitz V."/>
            <person name="Cheng J.-F."/>
            <person name="Hugenholtz P."/>
            <person name="Woyke T."/>
            <person name="Wu D."/>
            <person name="Brambilla E."/>
            <person name="Klenk H.-P."/>
            <person name="Eisen J.A."/>
        </authorList>
    </citation>
    <scope>NUCLEOTIDE SEQUENCE [LARGE SCALE GENOMIC DNA]</scope>
    <source>
        <strain evidence="7">DSM 18391 / NRRL B-41598 / KBS 63</strain>
    </source>
</reference>
<dbReference type="InterPro" id="IPR011711">
    <property type="entry name" value="GntR_C"/>
</dbReference>
<accession>I3ZIX1</accession>
<dbReference type="EMBL" id="CP003379">
    <property type="protein sequence ID" value="AFL89189.1"/>
    <property type="molecule type" value="Genomic_DNA"/>
</dbReference>
<dbReference type="Pfam" id="PF07729">
    <property type="entry name" value="FCD"/>
    <property type="match status" value="1"/>
</dbReference>
<dbReference type="GO" id="GO:0003677">
    <property type="term" value="F:DNA binding"/>
    <property type="evidence" value="ECO:0007669"/>
    <property type="project" value="UniProtKB-KW"/>
</dbReference>
<keyword evidence="1" id="KW-0805">Transcription regulation</keyword>
<dbReference type="Gene3D" id="1.20.120.530">
    <property type="entry name" value="GntR ligand-binding domain-like"/>
    <property type="match status" value="1"/>
</dbReference>
<evidence type="ECO:0000256" key="2">
    <source>
        <dbReference type="ARBA" id="ARBA00023125"/>
    </source>
</evidence>
<dbReference type="OrthoDB" id="368823at2"/>
<dbReference type="CDD" id="cd07377">
    <property type="entry name" value="WHTH_GntR"/>
    <property type="match status" value="1"/>
</dbReference>
<evidence type="ECO:0000256" key="3">
    <source>
        <dbReference type="ARBA" id="ARBA00023163"/>
    </source>
</evidence>
<gene>
    <name evidence="6" type="ordered locus">Terro_2954</name>
</gene>
<dbReference type="KEGG" id="trs:Terro_2954"/>
<feature type="region of interest" description="Disordered" evidence="4">
    <location>
        <begin position="237"/>
        <end position="271"/>
    </location>
</feature>
<dbReference type="RefSeq" id="WP_014786453.1">
    <property type="nucleotide sequence ID" value="NC_018014.1"/>
</dbReference>
<keyword evidence="2" id="KW-0238">DNA-binding</keyword>
<dbReference type="SUPFAM" id="SSF46785">
    <property type="entry name" value="Winged helix' DNA-binding domain"/>
    <property type="match status" value="1"/>
</dbReference>
<dbReference type="Pfam" id="PF00392">
    <property type="entry name" value="GntR"/>
    <property type="match status" value="1"/>
</dbReference>
<dbReference type="AlphaFoldDB" id="I3ZIX1"/>
<dbReference type="PROSITE" id="PS50949">
    <property type="entry name" value="HTH_GNTR"/>
    <property type="match status" value="1"/>
</dbReference>
<dbReference type="SUPFAM" id="SSF48008">
    <property type="entry name" value="GntR ligand-binding domain-like"/>
    <property type="match status" value="1"/>
</dbReference>
<dbReference type="PANTHER" id="PTHR43537">
    <property type="entry name" value="TRANSCRIPTIONAL REGULATOR, GNTR FAMILY"/>
    <property type="match status" value="1"/>
</dbReference>
<organism evidence="6 7">
    <name type="scientific">Terriglobus roseus (strain DSM 18391 / NRRL B-41598 / KBS 63)</name>
    <dbReference type="NCBI Taxonomy" id="926566"/>
    <lineage>
        <taxon>Bacteria</taxon>
        <taxon>Pseudomonadati</taxon>
        <taxon>Acidobacteriota</taxon>
        <taxon>Terriglobia</taxon>
        <taxon>Terriglobales</taxon>
        <taxon>Acidobacteriaceae</taxon>
        <taxon>Terriglobus</taxon>
    </lineage>
</organism>
<evidence type="ECO:0000313" key="7">
    <source>
        <dbReference type="Proteomes" id="UP000006056"/>
    </source>
</evidence>
<evidence type="ECO:0000259" key="5">
    <source>
        <dbReference type="PROSITE" id="PS50949"/>
    </source>
</evidence>
<proteinExistence type="predicted"/>